<dbReference type="SUPFAM" id="SSF51011">
    <property type="entry name" value="Glycosyl hydrolase domain"/>
    <property type="match status" value="1"/>
</dbReference>
<accession>A0A9D1R7K2</accession>
<dbReference type="SUPFAM" id="SSF51445">
    <property type="entry name" value="(Trans)glycosidases"/>
    <property type="match status" value="1"/>
</dbReference>
<evidence type="ECO:0000259" key="1">
    <source>
        <dbReference type="SMART" id="SM00642"/>
    </source>
</evidence>
<dbReference type="Gene3D" id="3.20.20.80">
    <property type="entry name" value="Glycosidases"/>
    <property type="match status" value="2"/>
</dbReference>
<dbReference type="InterPro" id="IPR017853">
    <property type="entry name" value="GH"/>
</dbReference>
<organism evidence="2 3">
    <name type="scientific">Candidatus Acetatifactor stercoripullorum</name>
    <dbReference type="NCBI Taxonomy" id="2838414"/>
    <lineage>
        <taxon>Bacteria</taxon>
        <taxon>Bacillati</taxon>
        <taxon>Bacillota</taxon>
        <taxon>Clostridia</taxon>
        <taxon>Lachnospirales</taxon>
        <taxon>Lachnospiraceae</taxon>
        <taxon>Acetatifactor</taxon>
    </lineage>
</organism>
<proteinExistence type="predicted"/>
<dbReference type="SMART" id="SM00642">
    <property type="entry name" value="Aamy"/>
    <property type="match status" value="1"/>
</dbReference>
<reference evidence="2" key="2">
    <citation type="submission" date="2021-04" db="EMBL/GenBank/DDBJ databases">
        <authorList>
            <person name="Gilroy R."/>
        </authorList>
    </citation>
    <scope>NUCLEOTIDE SEQUENCE</scope>
    <source>
        <strain evidence="2">CHK195-6426</strain>
    </source>
</reference>
<dbReference type="Proteomes" id="UP000824265">
    <property type="component" value="Unassembled WGS sequence"/>
</dbReference>
<dbReference type="InterPro" id="IPR013783">
    <property type="entry name" value="Ig-like_fold"/>
</dbReference>
<name>A0A9D1R7K2_9FIRM</name>
<sequence length="630" mass="73031">MTEKRLPLRPYPLGAHCEEGGIRFSFVSEKEKCGIVLYERETGKRLRRIPFSKEEKIGDIYCKFLEGLDGDSISYQFYEEDRIAADPYARGFLSDHAYGRARQESGLRAVLLKTDFEWEGDKRPGLAYEDCVCSCIHVRGFTRHPSSGVSCGGTFLGVTEKLPYLKESGFTTIELQPCYEFIELSAEPSYETSAERLEAKKEQAFLPRKEASAAGPRLNYWGYKKGFYYAPKAGYAASKNPCVEFKNMVKAFHKNNMEIVMQFYFPKDAEGMDISEILRFWVLEYHVDGFHLMGENLPVNQIAKDPALSDTKLWYYAFDADEIYRGRTREKQKNLAVYQDDYMYIMRRFLKGDENMLESVIHQMRCNPRRMGRIHYITNYYGFTLADMVSYDRKHNEANGEGNRDGSNYNCSWNCGEEGSTRRKKVKELRLKQMKNAICLLLFSQSVPLLFMGDEFGNSQKGNNNPYCQDNAVAWLNWNDLEKNRELYDFWRKMTALRKAHPILHPGEELKGMDYLALGYPDLSYHGKSAWKPQLEGYNRHIGIMYCGRYEKLPDSMDDDFFYLAVNMYWEYQKLAMPKLPKGLQWKLVCVTAGEDQMKDEGEETHRRIPPRSIAVFQSISVEAAGKQVV</sequence>
<evidence type="ECO:0000313" key="3">
    <source>
        <dbReference type="Proteomes" id="UP000824265"/>
    </source>
</evidence>
<dbReference type="InterPro" id="IPR013780">
    <property type="entry name" value="Glyco_hydro_b"/>
</dbReference>
<evidence type="ECO:0000313" key="2">
    <source>
        <dbReference type="EMBL" id="HIW82389.1"/>
    </source>
</evidence>
<dbReference type="Gene3D" id="2.60.40.1180">
    <property type="entry name" value="Golgi alpha-mannosidase II"/>
    <property type="match status" value="1"/>
</dbReference>
<reference evidence="2" key="1">
    <citation type="journal article" date="2021" name="PeerJ">
        <title>Extensive microbial diversity within the chicken gut microbiome revealed by metagenomics and culture.</title>
        <authorList>
            <person name="Gilroy R."/>
            <person name="Ravi A."/>
            <person name="Getino M."/>
            <person name="Pursley I."/>
            <person name="Horton D.L."/>
            <person name="Alikhan N.F."/>
            <person name="Baker D."/>
            <person name="Gharbi K."/>
            <person name="Hall N."/>
            <person name="Watson M."/>
            <person name="Adriaenssens E.M."/>
            <person name="Foster-Nyarko E."/>
            <person name="Jarju S."/>
            <person name="Secka A."/>
            <person name="Antonio M."/>
            <person name="Oren A."/>
            <person name="Chaudhuri R.R."/>
            <person name="La Ragione R."/>
            <person name="Hildebrand F."/>
            <person name="Pallen M.J."/>
        </authorList>
    </citation>
    <scope>NUCLEOTIDE SEQUENCE</scope>
    <source>
        <strain evidence="2">CHK195-6426</strain>
    </source>
</reference>
<dbReference type="PANTHER" id="PTHR43002">
    <property type="entry name" value="GLYCOGEN DEBRANCHING ENZYME"/>
    <property type="match status" value="1"/>
</dbReference>
<gene>
    <name evidence="2" type="ORF">H9742_12875</name>
</gene>
<comment type="caution">
    <text evidence="2">The sequence shown here is derived from an EMBL/GenBank/DDBJ whole genome shotgun (WGS) entry which is preliminary data.</text>
</comment>
<protein>
    <recommendedName>
        <fullName evidence="1">Glycosyl hydrolase family 13 catalytic domain-containing protein</fullName>
    </recommendedName>
</protein>
<dbReference type="InterPro" id="IPR006047">
    <property type="entry name" value="GH13_cat_dom"/>
</dbReference>
<dbReference type="Gene3D" id="2.60.40.10">
    <property type="entry name" value="Immunoglobulins"/>
    <property type="match status" value="1"/>
</dbReference>
<dbReference type="AlphaFoldDB" id="A0A9D1R7K2"/>
<dbReference type="GO" id="GO:0005975">
    <property type="term" value="P:carbohydrate metabolic process"/>
    <property type="evidence" value="ECO:0007669"/>
    <property type="project" value="InterPro"/>
</dbReference>
<feature type="domain" description="Glycosyl hydrolase family 13 catalytic" evidence="1">
    <location>
        <begin position="135"/>
        <end position="498"/>
    </location>
</feature>
<dbReference type="EMBL" id="DXGH01000071">
    <property type="protein sequence ID" value="HIW82389.1"/>
    <property type="molecule type" value="Genomic_DNA"/>
</dbReference>